<accession>A0A6A3B2A4</accession>
<comment type="pathway">
    <text evidence="2">Protein modification; protein ubiquitination.</text>
</comment>
<dbReference type="SMART" id="SM00225">
    <property type="entry name" value="BTB"/>
    <property type="match status" value="1"/>
</dbReference>
<evidence type="ECO:0000256" key="1">
    <source>
        <dbReference type="ARBA" id="ARBA00002668"/>
    </source>
</evidence>
<dbReference type="Proteomes" id="UP000436088">
    <property type="component" value="Unassembled WGS sequence"/>
</dbReference>
<dbReference type="InterPro" id="IPR000210">
    <property type="entry name" value="BTB/POZ_dom"/>
</dbReference>
<comment type="function">
    <text evidence="1">May act as a substrate-specific adapter of an E3 ubiquitin-protein ligase complex (CUL3-RBX1-BTB) which mediates the ubiquitination and subsequent proteasomal degradation of target proteins.</text>
</comment>
<dbReference type="PANTHER" id="PTHR47274">
    <property type="entry name" value="BTB/POZ DOMAIN CONTAINING PROTEIN, EXPRESSED-RELATED"/>
    <property type="match status" value="1"/>
</dbReference>
<dbReference type="UniPathway" id="UPA00143"/>
<evidence type="ECO:0000313" key="5">
    <source>
        <dbReference type="Proteomes" id="UP000436088"/>
    </source>
</evidence>
<gene>
    <name evidence="4" type="ORF">F3Y22_tig00110332pilonHSYRG01126</name>
</gene>
<dbReference type="AlphaFoldDB" id="A0A6A3B2A4"/>
<sequence>MLFSLFDYLRNKSTVTTPANEKPLTDTEDDLKKRISFLSGFMVAFKEQIHTDIKLEPNDGPSISAHKSLLAARSEIFKNILSSDNYKAPPSNTDTITLPELNTEELKSLLEFLYTGDLPEDKFKRHVFTLYVAADKYEILYLQESCERYMMNSLNESNALDILEISDSHPNKKLKDTTLNFIVRNMKSIVSSQKYEVFASSNPHLSVEITRAFVDARI</sequence>
<keyword evidence="5" id="KW-1185">Reference proteome</keyword>
<feature type="domain" description="BTB" evidence="3">
    <location>
        <begin position="51"/>
        <end position="122"/>
    </location>
</feature>
<proteinExistence type="predicted"/>
<dbReference type="Gene3D" id="1.25.40.420">
    <property type="match status" value="1"/>
</dbReference>
<dbReference type="PROSITE" id="PS50097">
    <property type="entry name" value="BTB"/>
    <property type="match status" value="1"/>
</dbReference>
<evidence type="ECO:0000313" key="4">
    <source>
        <dbReference type="EMBL" id="KAE8709219.1"/>
    </source>
</evidence>
<evidence type="ECO:0000256" key="2">
    <source>
        <dbReference type="ARBA" id="ARBA00004906"/>
    </source>
</evidence>
<evidence type="ECO:0000259" key="3">
    <source>
        <dbReference type="PROSITE" id="PS50097"/>
    </source>
</evidence>
<dbReference type="SUPFAM" id="SSF54695">
    <property type="entry name" value="POZ domain"/>
    <property type="match status" value="1"/>
</dbReference>
<dbReference type="PANTHER" id="PTHR47274:SF1">
    <property type="entry name" value="BTB_POZ DOMAIN CONTAINING PROTEIN, EXPRESSED"/>
    <property type="match status" value="1"/>
</dbReference>
<dbReference type="Gene3D" id="3.30.710.10">
    <property type="entry name" value="Potassium Channel Kv1.1, Chain A"/>
    <property type="match status" value="1"/>
</dbReference>
<dbReference type="InterPro" id="IPR011333">
    <property type="entry name" value="SKP1/BTB/POZ_sf"/>
</dbReference>
<dbReference type="Pfam" id="PF00651">
    <property type="entry name" value="BTB"/>
    <property type="match status" value="1"/>
</dbReference>
<organism evidence="4 5">
    <name type="scientific">Hibiscus syriacus</name>
    <name type="common">Rose of Sharon</name>
    <dbReference type="NCBI Taxonomy" id="106335"/>
    <lineage>
        <taxon>Eukaryota</taxon>
        <taxon>Viridiplantae</taxon>
        <taxon>Streptophyta</taxon>
        <taxon>Embryophyta</taxon>
        <taxon>Tracheophyta</taxon>
        <taxon>Spermatophyta</taxon>
        <taxon>Magnoliopsida</taxon>
        <taxon>eudicotyledons</taxon>
        <taxon>Gunneridae</taxon>
        <taxon>Pentapetalae</taxon>
        <taxon>rosids</taxon>
        <taxon>malvids</taxon>
        <taxon>Malvales</taxon>
        <taxon>Malvaceae</taxon>
        <taxon>Malvoideae</taxon>
        <taxon>Hibiscus</taxon>
    </lineage>
</organism>
<dbReference type="CDD" id="cd18186">
    <property type="entry name" value="BTB_POZ_ZBTB_KLHL-like"/>
    <property type="match status" value="1"/>
</dbReference>
<protein>
    <submittedName>
        <fullName evidence="4">BTB/POZ domain-containing protein</fullName>
    </submittedName>
</protein>
<comment type="caution">
    <text evidence="4">The sequence shown here is derived from an EMBL/GenBank/DDBJ whole genome shotgun (WGS) entry which is preliminary data.</text>
</comment>
<dbReference type="EMBL" id="VEPZ02000937">
    <property type="protein sequence ID" value="KAE8709219.1"/>
    <property type="molecule type" value="Genomic_DNA"/>
</dbReference>
<dbReference type="GO" id="GO:0016567">
    <property type="term" value="P:protein ubiquitination"/>
    <property type="evidence" value="ECO:0007669"/>
    <property type="project" value="UniProtKB-UniPathway"/>
</dbReference>
<name>A0A6A3B2A4_HIBSY</name>
<dbReference type="InterPro" id="IPR044784">
    <property type="entry name" value="At1g01640-like"/>
</dbReference>
<reference evidence="4" key="1">
    <citation type="submission" date="2019-09" db="EMBL/GenBank/DDBJ databases">
        <title>Draft genome information of white flower Hibiscus syriacus.</title>
        <authorList>
            <person name="Kim Y.-M."/>
        </authorList>
    </citation>
    <scope>NUCLEOTIDE SEQUENCE [LARGE SCALE GENOMIC DNA]</scope>
    <source>
        <strain evidence="4">YM2019G1</strain>
    </source>
</reference>